<dbReference type="EC" id="3.6.1.-" evidence="6"/>
<comment type="catalytic activity">
    <reaction evidence="3">
        <text>a 5'-end (N(7)-methyl 5'-triphosphoguanosine)-ribonucleoside-ribonucleotide in mRNA + H2O = a (N(7)-methyl 5'-triphosphoguanosine)-nucleoside + a 5'-end phospho-ribonucleoside in mRNA + H(+)</text>
        <dbReference type="Rhea" id="RHEA:66928"/>
        <dbReference type="Rhea" id="RHEA-COMP:15692"/>
        <dbReference type="Rhea" id="RHEA-COMP:17313"/>
        <dbReference type="ChEBI" id="CHEBI:15377"/>
        <dbReference type="ChEBI" id="CHEBI:15378"/>
        <dbReference type="ChEBI" id="CHEBI:138282"/>
        <dbReference type="ChEBI" id="CHEBI:172876"/>
        <dbReference type="ChEBI" id="CHEBI:172877"/>
    </reaction>
    <physiologicalReaction direction="left-to-right" evidence="3">
        <dbReference type="Rhea" id="RHEA:66929"/>
    </physiologicalReaction>
</comment>
<dbReference type="GO" id="GO:0046872">
    <property type="term" value="F:metal ion binding"/>
    <property type="evidence" value="ECO:0007669"/>
    <property type="project" value="UniProtKB-KW"/>
</dbReference>
<comment type="catalytic activity">
    <reaction evidence="5">
        <text>a 5'-end NAD(+)-phospho-ribonucleoside in mRNA + H2O = a 5'-end phospho-ribonucleoside in mRNA + NAD(+) + H(+)</text>
        <dbReference type="Rhea" id="RHEA:60880"/>
        <dbReference type="Rhea" id="RHEA-COMP:15692"/>
        <dbReference type="Rhea" id="RHEA-COMP:15698"/>
        <dbReference type="ChEBI" id="CHEBI:15377"/>
        <dbReference type="ChEBI" id="CHEBI:15378"/>
        <dbReference type="ChEBI" id="CHEBI:57540"/>
        <dbReference type="ChEBI" id="CHEBI:138282"/>
        <dbReference type="ChEBI" id="CHEBI:144029"/>
    </reaction>
    <physiologicalReaction direction="left-to-right" evidence="5">
        <dbReference type="Rhea" id="RHEA:60881"/>
    </physiologicalReaction>
</comment>
<dbReference type="PANTHER" id="PTHR12395">
    <property type="entry name" value="DOM-3 RELATED"/>
    <property type="match status" value="1"/>
</dbReference>
<keyword evidence="6" id="KW-0378">Hydrolase</keyword>
<dbReference type="GO" id="GO:0034353">
    <property type="term" value="F:mRNA 5'-diphosphatase activity"/>
    <property type="evidence" value="ECO:0007669"/>
    <property type="project" value="TreeGrafter"/>
</dbReference>
<dbReference type="Proteomes" id="UP001218218">
    <property type="component" value="Unassembled WGS sequence"/>
</dbReference>
<feature type="region of interest" description="Disordered" evidence="7">
    <location>
        <begin position="1"/>
        <end position="54"/>
    </location>
</feature>
<evidence type="ECO:0000256" key="5">
    <source>
        <dbReference type="ARBA" id="ARBA00048124"/>
    </source>
</evidence>
<evidence type="ECO:0000259" key="8">
    <source>
        <dbReference type="Pfam" id="PF08652"/>
    </source>
</evidence>
<reference evidence="9" key="1">
    <citation type="submission" date="2023-03" db="EMBL/GenBank/DDBJ databases">
        <title>Massive genome expansion in bonnet fungi (Mycena s.s.) driven by repeated elements and novel gene families across ecological guilds.</title>
        <authorList>
            <consortium name="Lawrence Berkeley National Laboratory"/>
            <person name="Harder C.B."/>
            <person name="Miyauchi S."/>
            <person name="Viragh M."/>
            <person name="Kuo A."/>
            <person name="Thoen E."/>
            <person name="Andreopoulos B."/>
            <person name="Lu D."/>
            <person name="Skrede I."/>
            <person name="Drula E."/>
            <person name="Henrissat B."/>
            <person name="Morin E."/>
            <person name="Kohler A."/>
            <person name="Barry K."/>
            <person name="LaButti K."/>
            <person name="Morin E."/>
            <person name="Salamov A."/>
            <person name="Lipzen A."/>
            <person name="Mereny Z."/>
            <person name="Hegedus B."/>
            <person name="Baldrian P."/>
            <person name="Stursova M."/>
            <person name="Weitz H."/>
            <person name="Taylor A."/>
            <person name="Grigoriev I.V."/>
            <person name="Nagy L.G."/>
            <person name="Martin F."/>
            <person name="Kauserud H."/>
        </authorList>
    </citation>
    <scope>NUCLEOTIDE SEQUENCE</scope>
    <source>
        <strain evidence="9">CBHHK002</strain>
    </source>
</reference>
<evidence type="ECO:0000256" key="6">
    <source>
        <dbReference type="RuleBase" id="RU367113"/>
    </source>
</evidence>
<dbReference type="GO" id="GO:0005829">
    <property type="term" value="C:cytosol"/>
    <property type="evidence" value="ECO:0007669"/>
    <property type="project" value="TreeGrafter"/>
</dbReference>
<evidence type="ECO:0000313" key="10">
    <source>
        <dbReference type="Proteomes" id="UP001218218"/>
    </source>
</evidence>
<dbReference type="AlphaFoldDB" id="A0AAD7AP71"/>
<protein>
    <recommendedName>
        <fullName evidence="6">Decapping nuclease</fullName>
        <ecNumber evidence="6">3.6.1.-</ecNumber>
    </recommendedName>
</protein>
<dbReference type="GO" id="GO:0004518">
    <property type="term" value="F:nuclease activity"/>
    <property type="evidence" value="ECO:0007669"/>
    <property type="project" value="UniProtKB-KW"/>
</dbReference>
<keyword evidence="6" id="KW-0479">Metal-binding</keyword>
<evidence type="ECO:0000313" key="9">
    <source>
        <dbReference type="EMBL" id="KAJ7364228.1"/>
    </source>
</evidence>
<sequence length="469" mass="52195">MSKRDLSRSELLNSDTDGGDVRPTTKQRQRSPTPPQPHTLAYPALTAPSGPAPAFQQPTQIISFSYTPARELEFTDSALRYLASPPPRAKLAHGYNRWVRRPETRPRLDGLLRALSAARTKRHPALANGFGAVAWRGVLTRILTAPYEERDGWEMNVMCVDGVLYFEEHLDEARLREKNDIVPRLRLQAYFGYAFESYCTSETPSAGNAPRVNVPQAPGEPPGWSGDVNTNVQWCSVVRTKLGDTRLVIGGEVDCVRGKYTGQTDTFVELKTSMVIRNTRDEARFEKKLLKFYMQSFLLGVPEILVGFRTPAGEVSTMQTFRTVEIPRLVRGKPHGWEPARCLAWGDGVLGFLKRWVGKRGDNERGQTEEGGQSEKGDGEGTGEEQQEEETRREAHPDAAVWRLTFRPGVGVELRKLDDAAVQDVEGGEGDKEEVDRVGFLPRWYWEEVTAPANGNAGVGEGKANGKQG</sequence>
<feature type="compositionally biased region" description="Basic and acidic residues" evidence="7">
    <location>
        <begin position="361"/>
        <end position="379"/>
    </location>
</feature>
<evidence type="ECO:0000256" key="1">
    <source>
        <dbReference type="ARBA" id="ARBA00001968"/>
    </source>
</evidence>
<accession>A0AAD7AP71</accession>
<dbReference type="GO" id="GO:0005634">
    <property type="term" value="C:nucleus"/>
    <property type="evidence" value="ECO:0007669"/>
    <property type="project" value="UniProtKB-SubCell"/>
</dbReference>
<dbReference type="GO" id="GO:0000956">
    <property type="term" value="P:nuclear-transcribed mRNA catabolic process"/>
    <property type="evidence" value="ECO:0007669"/>
    <property type="project" value="TreeGrafter"/>
</dbReference>
<keyword evidence="6" id="KW-0547">Nucleotide-binding</keyword>
<dbReference type="Pfam" id="PF08652">
    <property type="entry name" value="RAI1"/>
    <property type="match status" value="1"/>
</dbReference>
<comment type="cofactor">
    <cofactor evidence="1 6">
        <name>a divalent metal cation</name>
        <dbReference type="ChEBI" id="CHEBI:60240"/>
    </cofactor>
</comment>
<evidence type="ECO:0000256" key="7">
    <source>
        <dbReference type="SAM" id="MobiDB-lite"/>
    </source>
</evidence>
<comment type="catalytic activity">
    <reaction evidence="4">
        <text>a 5'-end triphospho-ribonucleoside in mRNA + H2O = a 5'-end phospho-ribonucleoside in mRNA + diphosphate + H(+)</text>
        <dbReference type="Rhea" id="RHEA:78683"/>
        <dbReference type="Rhea" id="RHEA-COMP:15692"/>
        <dbReference type="Rhea" id="RHEA-COMP:17164"/>
        <dbReference type="ChEBI" id="CHEBI:15377"/>
        <dbReference type="ChEBI" id="CHEBI:15378"/>
        <dbReference type="ChEBI" id="CHEBI:33019"/>
        <dbReference type="ChEBI" id="CHEBI:138282"/>
        <dbReference type="ChEBI" id="CHEBI:167618"/>
    </reaction>
    <physiologicalReaction direction="left-to-right" evidence="4">
        <dbReference type="Rhea" id="RHEA:78684"/>
    </physiologicalReaction>
</comment>
<dbReference type="InterPro" id="IPR039039">
    <property type="entry name" value="RAI1-like_fam"/>
</dbReference>
<comment type="subcellular location">
    <subcellularLocation>
        <location evidence="6">Nucleus</location>
    </subcellularLocation>
</comment>
<keyword evidence="10" id="KW-1185">Reference proteome</keyword>
<keyword evidence="6" id="KW-0694">RNA-binding</keyword>
<dbReference type="GO" id="GO:0003723">
    <property type="term" value="F:RNA binding"/>
    <property type="evidence" value="ECO:0007669"/>
    <property type="project" value="UniProtKB-KW"/>
</dbReference>
<gene>
    <name evidence="9" type="ORF">DFH08DRAFT_949841</name>
</gene>
<evidence type="ECO:0000256" key="4">
    <source>
        <dbReference type="ARBA" id="ARBA00044692"/>
    </source>
</evidence>
<organism evidence="9 10">
    <name type="scientific">Mycena albidolilacea</name>
    <dbReference type="NCBI Taxonomy" id="1033008"/>
    <lineage>
        <taxon>Eukaryota</taxon>
        <taxon>Fungi</taxon>
        <taxon>Dikarya</taxon>
        <taxon>Basidiomycota</taxon>
        <taxon>Agaricomycotina</taxon>
        <taxon>Agaricomycetes</taxon>
        <taxon>Agaricomycetidae</taxon>
        <taxon>Agaricales</taxon>
        <taxon>Marasmiineae</taxon>
        <taxon>Mycenaceae</taxon>
        <taxon>Mycena</taxon>
    </lineage>
</organism>
<keyword evidence="6" id="KW-0539">Nucleus</keyword>
<dbReference type="InterPro" id="IPR013961">
    <property type="entry name" value="RAI1"/>
</dbReference>
<feature type="domain" description="RAI1-like" evidence="8">
    <location>
        <begin position="56"/>
        <end position="446"/>
    </location>
</feature>
<comment type="similarity">
    <text evidence="2 6">Belongs to the DXO/Dom3Z family.</text>
</comment>
<dbReference type="PANTHER" id="PTHR12395:SF9">
    <property type="entry name" value="DECAPPING AND EXORIBONUCLEASE PROTEIN"/>
    <property type="match status" value="1"/>
</dbReference>
<comment type="function">
    <text evidence="6">Decapping enzyme for NAD-capped RNAs: specifically hydrolyzes the nicotinamide adenine dinucleotide (NAD) cap from a subset of RNAs by removing the entire NAD moiety from the 5'-end of an NAD-capped RNA.</text>
</comment>
<evidence type="ECO:0000256" key="3">
    <source>
        <dbReference type="ARBA" id="ARBA00044676"/>
    </source>
</evidence>
<name>A0AAD7AP71_9AGAR</name>
<dbReference type="EMBL" id="JARIHO010000003">
    <property type="protein sequence ID" value="KAJ7364228.1"/>
    <property type="molecule type" value="Genomic_DNA"/>
</dbReference>
<feature type="region of interest" description="Disordered" evidence="7">
    <location>
        <begin position="361"/>
        <end position="398"/>
    </location>
</feature>
<proteinExistence type="inferred from homology"/>
<evidence type="ECO:0000256" key="2">
    <source>
        <dbReference type="ARBA" id="ARBA00006562"/>
    </source>
</evidence>
<dbReference type="GO" id="GO:0000166">
    <property type="term" value="F:nucleotide binding"/>
    <property type="evidence" value="ECO:0007669"/>
    <property type="project" value="UniProtKB-KW"/>
</dbReference>
<comment type="caution">
    <text evidence="9">The sequence shown here is derived from an EMBL/GenBank/DDBJ whole genome shotgun (WGS) entry which is preliminary data.</text>
</comment>
<keyword evidence="6" id="KW-0540">Nuclease</keyword>
<dbReference type="GO" id="GO:0110155">
    <property type="term" value="P:NAD-cap decapping"/>
    <property type="evidence" value="ECO:0007669"/>
    <property type="project" value="TreeGrafter"/>
</dbReference>